<dbReference type="InterPro" id="IPR046088">
    <property type="entry name" value="DUF6106"/>
</dbReference>
<comment type="caution">
    <text evidence="2">The sequence shown here is derived from an EMBL/GenBank/DDBJ whole genome shotgun (WGS) entry which is preliminary data.</text>
</comment>
<proteinExistence type="predicted"/>
<evidence type="ECO:0008006" key="4">
    <source>
        <dbReference type="Google" id="ProtNLM"/>
    </source>
</evidence>
<organism evidence="2 3">
    <name type="scientific">Jingyaoa shaoxingensis</name>
    <dbReference type="NCBI Taxonomy" id="2763671"/>
    <lineage>
        <taxon>Bacteria</taxon>
        <taxon>Bacillati</taxon>
        <taxon>Bacillota</taxon>
        <taxon>Clostridia</taxon>
        <taxon>Lachnospirales</taxon>
        <taxon>Lachnospiraceae</taxon>
        <taxon>Jingyaoa</taxon>
    </lineage>
</organism>
<evidence type="ECO:0000256" key="1">
    <source>
        <dbReference type="SAM" id="Phobius"/>
    </source>
</evidence>
<gene>
    <name evidence="2" type="ORF">H8716_04855</name>
</gene>
<dbReference type="Pfam" id="PF19601">
    <property type="entry name" value="DUF6106"/>
    <property type="match status" value="1"/>
</dbReference>
<name>A0ABR7N7N4_9FIRM</name>
<sequence>MSDLYTEEIVKKEKTGKDTLIKVLLIAGTVLSVLSLMILGWISLILVAVFAAADYFIIPSLDLEFEYLYVNGEIDIDKIMSRQKRKRVFSGDVSSLELLAPSQSHELDHYRSRSDIKKNDFSSGKKDARTYTMILKKENKMELVVFEPSDVMLKDMKRMAPREVHLQ</sequence>
<dbReference type="EMBL" id="JACRSZ010000003">
    <property type="protein sequence ID" value="MBC8572418.1"/>
    <property type="molecule type" value="Genomic_DNA"/>
</dbReference>
<keyword evidence="1" id="KW-0812">Transmembrane</keyword>
<evidence type="ECO:0000313" key="3">
    <source>
        <dbReference type="Proteomes" id="UP000657421"/>
    </source>
</evidence>
<keyword evidence="3" id="KW-1185">Reference proteome</keyword>
<dbReference type="RefSeq" id="WP_249307396.1">
    <property type="nucleotide sequence ID" value="NZ_JACRSZ010000003.1"/>
</dbReference>
<reference evidence="2 3" key="1">
    <citation type="submission" date="2020-08" db="EMBL/GenBank/DDBJ databases">
        <title>Genome public.</title>
        <authorList>
            <person name="Liu C."/>
            <person name="Sun Q."/>
        </authorList>
    </citation>
    <scope>NUCLEOTIDE SEQUENCE [LARGE SCALE GENOMIC DNA]</scope>
    <source>
        <strain evidence="2 3">NSJ-46</strain>
    </source>
</reference>
<feature type="transmembrane region" description="Helical" evidence="1">
    <location>
        <begin position="20"/>
        <end position="53"/>
    </location>
</feature>
<evidence type="ECO:0000313" key="2">
    <source>
        <dbReference type="EMBL" id="MBC8572418.1"/>
    </source>
</evidence>
<protein>
    <recommendedName>
        <fullName evidence="4">DUF2244 domain-containing protein</fullName>
    </recommendedName>
</protein>
<keyword evidence="1" id="KW-1133">Transmembrane helix</keyword>
<dbReference type="Proteomes" id="UP000657421">
    <property type="component" value="Unassembled WGS sequence"/>
</dbReference>
<accession>A0ABR7N7N4</accession>
<keyword evidence="1" id="KW-0472">Membrane</keyword>